<feature type="transmembrane region" description="Helical" evidence="2">
    <location>
        <begin position="285"/>
        <end position="306"/>
    </location>
</feature>
<feature type="transmembrane region" description="Helical" evidence="2">
    <location>
        <begin position="210"/>
        <end position="236"/>
    </location>
</feature>
<dbReference type="RefSeq" id="WP_151485645.1">
    <property type="nucleotide sequence ID" value="NZ_BAAAIN010000002.1"/>
</dbReference>
<evidence type="ECO:0000313" key="5">
    <source>
        <dbReference type="Proteomes" id="UP000436027"/>
    </source>
</evidence>
<name>A0AAD3ZZ16_MICMQ</name>
<feature type="region of interest" description="Disordered" evidence="1">
    <location>
        <begin position="366"/>
        <end position="389"/>
    </location>
</feature>
<feature type="signal peptide" evidence="3">
    <location>
        <begin position="1"/>
        <end position="30"/>
    </location>
</feature>
<dbReference type="EMBL" id="WAAQ01000001">
    <property type="protein sequence ID" value="KAB1886013.1"/>
    <property type="molecule type" value="Genomic_DNA"/>
</dbReference>
<dbReference type="PROSITE" id="PS51318">
    <property type="entry name" value="TAT"/>
    <property type="match status" value="1"/>
</dbReference>
<reference evidence="4 5" key="1">
    <citation type="submission" date="2019-09" db="EMBL/GenBank/DDBJ databases">
        <title>Whole genome sequencing of Microbacterium maritypicum.</title>
        <authorList>
            <person name="Lenchi N."/>
        </authorList>
    </citation>
    <scope>NUCLEOTIDE SEQUENCE [LARGE SCALE GENOMIC DNA]</scope>
    <source>
        <strain evidence="4 5">DSM 12512</strain>
    </source>
</reference>
<protein>
    <submittedName>
        <fullName evidence="4">Polymer-forming cytoskeletal protein</fullName>
    </submittedName>
</protein>
<dbReference type="InterPro" id="IPR006311">
    <property type="entry name" value="TAT_signal"/>
</dbReference>
<feature type="compositionally biased region" description="Basic and acidic residues" evidence="1">
    <location>
        <begin position="369"/>
        <end position="379"/>
    </location>
</feature>
<keyword evidence="2" id="KW-0812">Transmembrane</keyword>
<keyword evidence="3" id="KW-0732">Signal</keyword>
<evidence type="ECO:0000256" key="2">
    <source>
        <dbReference type="SAM" id="Phobius"/>
    </source>
</evidence>
<feature type="transmembrane region" description="Helical" evidence="2">
    <location>
        <begin position="257"/>
        <end position="279"/>
    </location>
</feature>
<feature type="chain" id="PRO_5042193938" evidence="3">
    <location>
        <begin position="31"/>
        <end position="389"/>
    </location>
</feature>
<evidence type="ECO:0000256" key="1">
    <source>
        <dbReference type="SAM" id="MobiDB-lite"/>
    </source>
</evidence>
<comment type="caution">
    <text evidence="4">The sequence shown here is derived from an EMBL/GenBank/DDBJ whole genome shotgun (WGS) entry which is preliminary data.</text>
</comment>
<dbReference type="Proteomes" id="UP000436027">
    <property type="component" value="Unassembled WGS sequence"/>
</dbReference>
<accession>A0AAD3ZZ16</accession>
<feature type="transmembrane region" description="Helical" evidence="2">
    <location>
        <begin position="318"/>
        <end position="334"/>
    </location>
</feature>
<dbReference type="AlphaFoldDB" id="A0AAD3ZZ16"/>
<organism evidence="4 5">
    <name type="scientific">Microbacterium maritypicum</name>
    <name type="common">Microbacterium liquefaciens</name>
    <dbReference type="NCBI Taxonomy" id="33918"/>
    <lineage>
        <taxon>Bacteria</taxon>
        <taxon>Bacillati</taxon>
        <taxon>Actinomycetota</taxon>
        <taxon>Actinomycetes</taxon>
        <taxon>Micrococcales</taxon>
        <taxon>Microbacteriaceae</taxon>
        <taxon>Microbacterium</taxon>
    </lineage>
</organism>
<keyword evidence="2" id="KW-1133">Transmembrane helix</keyword>
<evidence type="ECO:0000256" key="3">
    <source>
        <dbReference type="SAM" id="SignalP"/>
    </source>
</evidence>
<gene>
    <name evidence="4" type="ORF">F6W70_00670</name>
</gene>
<evidence type="ECO:0000313" key="4">
    <source>
        <dbReference type="EMBL" id="KAB1886013.1"/>
    </source>
</evidence>
<sequence length="389" mass="40316">MRNSSRTVRRIALALTLGVLVIGTGAGAVASPRAPATAADVGVRAAAGDQDGPQFYSGVTVDVSGVVNGDVYAAGQSVTISGDVTGDVIAAAQTITITGTVDGNVRLSGQAVTISGEVSRSGTIFAADVTVTETGSFGDDLVGAAGDMRVAGTVGRDLMLSVGTLTIDGAVGGSLTYHSDREARIAEGAVAGTVQRIAPAESPRVEISPWAVVFGWFLGLLYALVAFSLVTLVAGLAFPRWLDRVTGHLLPSPWKALLVGFVAAITVPIVLLFLLVTVVGAPLALIGAVVWLAMTLAAFPYVAHYVGRLVFRDRRRPVVESLLGGLILIAALQVPWLNIVVWLAMVCFGLGAQLLEIHRQRPWAASRDSAQERSERPGPTEDTSPASDS</sequence>
<keyword evidence="2" id="KW-0472">Membrane</keyword>
<proteinExistence type="predicted"/>